<gene>
    <name evidence="3" type="ORF">OE647_17655</name>
</gene>
<feature type="signal peptide" evidence="2">
    <location>
        <begin position="1"/>
        <end position="25"/>
    </location>
</feature>
<reference evidence="3 4" key="1">
    <citation type="submission" date="2022-10" db="EMBL/GenBank/DDBJ databases">
        <title>Defluviimonas sp. nov., isolated from ocean surface water.</title>
        <authorList>
            <person name="He W."/>
            <person name="Wang L."/>
            <person name="Zhang D.-F."/>
        </authorList>
    </citation>
    <scope>NUCLEOTIDE SEQUENCE [LARGE SCALE GENOMIC DNA]</scope>
    <source>
        <strain evidence="3 4">WL0075</strain>
    </source>
</reference>
<feature type="transmembrane region" description="Helical" evidence="1">
    <location>
        <begin position="277"/>
        <end position="298"/>
    </location>
</feature>
<accession>A0ABT2Z649</accession>
<organism evidence="3 4">
    <name type="scientific">Albidovulum sediminicola</name>
    <dbReference type="NCBI Taxonomy" id="2984331"/>
    <lineage>
        <taxon>Bacteria</taxon>
        <taxon>Pseudomonadati</taxon>
        <taxon>Pseudomonadota</taxon>
        <taxon>Alphaproteobacteria</taxon>
        <taxon>Rhodobacterales</taxon>
        <taxon>Paracoccaceae</taxon>
        <taxon>Albidovulum</taxon>
    </lineage>
</organism>
<dbReference type="EMBL" id="JAOWLA010000020">
    <property type="protein sequence ID" value="MCV2866546.1"/>
    <property type="molecule type" value="Genomic_DNA"/>
</dbReference>
<keyword evidence="1" id="KW-1133">Transmembrane helix</keyword>
<name>A0ABT2Z649_9RHOB</name>
<dbReference type="Proteomes" id="UP001652503">
    <property type="component" value="Unassembled WGS sequence"/>
</dbReference>
<keyword evidence="1" id="KW-0812">Transmembrane</keyword>
<evidence type="ECO:0008006" key="5">
    <source>
        <dbReference type="Google" id="ProtNLM"/>
    </source>
</evidence>
<feature type="transmembrane region" description="Helical" evidence="1">
    <location>
        <begin position="310"/>
        <end position="332"/>
    </location>
</feature>
<dbReference type="RefSeq" id="WP_263723081.1">
    <property type="nucleotide sequence ID" value="NZ_JAOWLA010000020.1"/>
</dbReference>
<evidence type="ECO:0000313" key="3">
    <source>
        <dbReference type="EMBL" id="MCV2866546.1"/>
    </source>
</evidence>
<evidence type="ECO:0000256" key="1">
    <source>
        <dbReference type="SAM" id="Phobius"/>
    </source>
</evidence>
<sequence>MWFRRLLACLLVWVAALGLPSTGGAQSDGASSLVDGAATLGDTLTEVQTGIYVLRLTNVSPRDGSFDADFWIWFRWQGAGVRPDQTFELANGVISNRSDTDVLNDNGYNYAAVRVQGTIYHDFDVRKFPLDDHLLSIEIEDAELEASHLIYMPDAGTELDPKVDVAGWQVVLGRPATDIHAYPTNYGYQSSGETEAKYSRFSVPISLERTSVAPLFKLFWISLLSVVLGLLAFKVKSDDLDARFGMGVGSIFAASANAFVISDSLPETTNITLAEQINLIAVGAIFLTVFISIWSLRLRYAGRDEASVSLDNWSLVVVAVAYLALNALVMLLNLA</sequence>
<dbReference type="SUPFAM" id="SSF63712">
    <property type="entry name" value="Nicotinic receptor ligand binding domain-like"/>
    <property type="match status" value="1"/>
</dbReference>
<keyword evidence="2" id="KW-0732">Signal</keyword>
<dbReference type="Gene3D" id="1.20.58.390">
    <property type="entry name" value="Neurotransmitter-gated ion-channel transmembrane domain"/>
    <property type="match status" value="1"/>
</dbReference>
<keyword evidence="4" id="KW-1185">Reference proteome</keyword>
<dbReference type="InterPro" id="IPR038050">
    <property type="entry name" value="Neuro_actylchol_rec"/>
</dbReference>
<feature type="chain" id="PRO_5046153756" description="Neurotransmitter-gated ion-channel ligand-binding domain-containing protein" evidence="2">
    <location>
        <begin position="26"/>
        <end position="335"/>
    </location>
</feature>
<evidence type="ECO:0000256" key="2">
    <source>
        <dbReference type="SAM" id="SignalP"/>
    </source>
</evidence>
<keyword evidence="1" id="KW-0472">Membrane</keyword>
<feature type="transmembrane region" description="Helical" evidence="1">
    <location>
        <begin position="245"/>
        <end position="265"/>
    </location>
</feature>
<protein>
    <recommendedName>
        <fullName evidence="5">Neurotransmitter-gated ion-channel ligand-binding domain-containing protein</fullName>
    </recommendedName>
</protein>
<evidence type="ECO:0000313" key="4">
    <source>
        <dbReference type="Proteomes" id="UP001652503"/>
    </source>
</evidence>
<dbReference type="Gene3D" id="2.70.170.10">
    <property type="entry name" value="Neurotransmitter-gated ion-channel ligand-binding domain"/>
    <property type="match status" value="1"/>
</dbReference>
<feature type="transmembrane region" description="Helical" evidence="1">
    <location>
        <begin position="215"/>
        <end position="233"/>
    </location>
</feature>
<dbReference type="InterPro" id="IPR036734">
    <property type="entry name" value="Neur_chan_lig-bd_sf"/>
</dbReference>
<proteinExistence type="predicted"/>
<comment type="caution">
    <text evidence="3">The sequence shown here is derived from an EMBL/GenBank/DDBJ whole genome shotgun (WGS) entry which is preliminary data.</text>
</comment>